<dbReference type="PANTHER" id="PTHR24321">
    <property type="entry name" value="DEHYDROGENASES, SHORT CHAIN"/>
    <property type="match status" value="1"/>
</dbReference>
<proteinExistence type="inferred from homology"/>
<dbReference type="PRINTS" id="PR00081">
    <property type="entry name" value="GDHRDH"/>
</dbReference>
<organism evidence="3">
    <name type="scientific">marine sediment metagenome</name>
    <dbReference type="NCBI Taxonomy" id="412755"/>
    <lineage>
        <taxon>unclassified sequences</taxon>
        <taxon>metagenomes</taxon>
        <taxon>ecological metagenomes</taxon>
    </lineage>
</organism>
<sequence>MAVAHAKENIRVNCVCPGYVATPIIQGILDDPEALAEAARRHPMGRIGEPEEVAAAVAFLASDEASFITGAILPVDGGYLAAGP</sequence>
<comment type="similarity">
    <text evidence="1">Belongs to the short-chain dehydrogenases/reductases (SDR) family.</text>
</comment>
<dbReference type="Gene3D" id="3.40.50.720">
    <property type="entry name" value="NAD(P)-binding Rossmann-like Domain"/>
    <property type="match status" value="1"/>
</dbReference>
<evidence type="ECO:0000256" key="2">
    <source>
        <dbReference type="ARBA" id="ARBA00023002"/>
    </source>
</evidence>
<comment type="caution">
    <text evidence="3">The sequence shown here is derived from an EMBL/GenBank/DDBJ whole genome shotgun (WGS) entry which is preliminary data.</text>
</comment>
<gene>
    <name evidence="3" type="ORF">S01H1_54365</name>
</gene>
<keyword evidence="2" id="KW-0560">Oxidoreductase</keyword>
<evidence type="ECO:0008006" key="4">
    <source>
        <dbReference type="Google" id="ProtNLM"/>
    </source>
</evidence>
<protein>
    <recommendedName>
        <fullName evidence="4">Short-chain dehydrogenase/reductase SDR</fullName>
    </recommendedName>
</protein>
<reference evidence="3" key="1">
    <citation type="journal article" date="2014" name="Front. Microbiol.">
        <title>High frequency of phylogenetically diverse reductive dehalogenase-homologous genes in deep subseafloor sedimentary metagenomes.</title>
        <authorList>
            <person name="Kawai M."/>
            <person name="Futagami T."/>
            <person name="Toyoda A."/>
            <person name="Takaki Y."/>
            <person name="Nishi S."/>
            <person name="Hori S."/>
            <person name="Arai W."/>
            <person name="Tsubouchi T."/>
            <person name="Morono Y."/>
            <person name="Uchiyama I."/>
            <person name="Ito T."/>
            <person name="Fujiyama A."/>
            <person name="Inagaki F."/>
            <person name="Takami H."/>
        </authorList>
    </citation>
    <scope>NUCLEOTIDE SEQUENCE</scope>
    <source>
        <strain evidence="3">Expedition CK06-06</strain>
    </source>
</reference>
<dbReference type="InterPro" id="IPR002347">
    <property type="entry name" value="SDR_fam"/>
</dbReference>
<evidence type="ECO:0000256" key="1">
    <source>
        <dbReference type="ARBA" id="ARBA00006484"/>
    </source>
</evidence>
<dbReference type="Pfam" id="PF13561">
    <property type="entry name" value="adh_short_C2"/>
    <property type="match status" value="1"/>
</dbReference>
<dbReference type="SUPFAM" id="SSF51735">
    <property type="entry name" value="NAD(P)-binding Rossmann-fold domains"/>
    <property type="match status" value="1"/>
</dbReference>
<name>X0VZZ1_9ZZZZ</name>
<dbReference type="AlphaFoldDB" id="X0VZZ1"/>
<accession>X0VZZ1</accession>
<dbReference type="GO" id="GO:0016491">
    <property type="term" value="F:oxidoreductase activity"/>
    <property type="evidence" value="ECO:0007669"/>
    <property type="project" value="UniProtKB-KW"/>
</dbReference>
<dbReference type="InterPro" id="IPR036291">
    <property type="entry name" value="NAD(P)-bd_dom_sf"/>
</dbReference>
<dbReference type="PANTHER" id="PTHR24321:SF8">
    <property type="entry name" value="ESTRADIOL 17-BETA-DEHYDROGENASE 8-RELATED"/>
    <property type="match status" value="1"/>
</dbReference>
<evidence type="ECO:0000313" key="3">
    <source>
        <dbReference type="EMBL" id="GAG16677.1"/>
    </source>
</evidence>
<dbReference type="EMBL" id="BARS01035271">
    <property type="protein sequence ID" value="GAG16677.1"/>
    <property type="molecule type" value="Genomic_DNA"/>
</dbReference>